<proteinExistence type="predicted"/>
<evidence type="ECO:0000256" key="1">
    <source>
        <dbReference type="SAM" id="MobiDB-lite"/>
    </source>
</evidence>
<sequence>MWGGHWDWEDDYSDGGGKSRSWLKRMT</sequence>
<comment type="caution">
    <text evidence="2">The sequence shown here is derived from an EMBL/GenBank/DDBJ whole genome shotgun (WGS) entry which is preliminary data.</text>
</comment>
<dbReference type="EMBL" id="LAZR01003012">
    <property type="protein sequence ID" value="KKN22995.1"/>
    <property type="molecule type" value="Genomic_DNA"/>
</dbReference>
<organism evidence="2">
    <name type="scientific">marine sediment metagenome</name>
    <dbReference type="NCBI Taxonomy" id="412755"/>
    <lineage>
        <taxon>unclassified sequences</taxon>
        <taxon>metagenomes</taxon>
        <taxon>ecological metagenomes</taxon>
    </lineage>
</organism>
<feature type="region of interest" description="Disordered" evidence="1">
    <location>
        <begin position="1"/>
        <end position="27"/>
    </location>
</feature>
<evidence type="ECO:0000313" key="2">
    <source>
        <dbReference type="EMBL" id="KKN22995.1"/>
    </source>
</evidence>
<accession>A0A0F9NU29</accession>
<name>A0A0F9NU29_9ZZZZ</name>
<feature type="non-terminal residue" evidence="2">
    <location>
        <position position="27"/>
    </location>
</feature>
<reference evidence="2" key="1">
    <citation type="journal article" date="2015" name="Nature">
        <title>Complex archaea that bridge the gap between prokaryotes and eukaryotes.</title>
        <authorList>
            <person name="Spang A."/>
            <person name="Saw J.H."/>
            <person name="Jorgensen S.L."/>
            <person name="Zaremba-Niedzwiedzka K."/>
            <person name="Martijn J."/>
            <person name="Lind A.E."/>
            <person name="van Eijk R."/>
            <person name="Schleper C."/>
            <person name="Guy L."/>
            <person name="Ettema T.J."/>
        </authorList>
    </citation>
    <scope>NUCLEOTIDE SEQUENCE</scope>
</reference>
<dbReference type="AlphaFoldDB" id="A0A0F9NU29"/>
<protein>
    <submittedName>
        <fullName evidence="2">Uncharacterized protein</fullName>
    </submittedName>
</protein>
<gene>
    <name evidence="2" type="ORF">LCGC14_0909120</name>
</gene>